<keyword evidence="3" id="KW-1185">Reference proteome</keyword>
<evidence type="ECO:0000313" key="3">
    <source>
        <dbReference type="Proteomes" id="UP001500456"/>
    </source>
</evidence>
<feature type="compositionally biased region" description="Basic and acidic residues" evidence="1">
    <location>
        <begin position="57"/>
        <end position="69"/>
    </location>
</feature>
<name>A0ABP7TM14_9ACTN</name>
<organism evidence="2 3">
    <name type="scientific">Streptomyces plumbiresistens</name>
    <dbReference type="NCBI Taxonomy" id="511811"/>
    <lineage>
        <taxon>Bacteria</taxon>
        <taxon>Bacillati</taxon>
        <taxon>Actinomycetota</taxon>
        <taxon>Actinomycetes</taxon>
        <taxon>Kitasatosporales</taxon>
        <taxon>Streptomycetaceae</taxon>
        <taxon>Streptomyces</taxon>
    </lineage>
</organism>
<proteinExistence type="predicted"/>
<evidence type="ECO:0000313" key="2">
    <source>
        <dbReference type="EMBL" id="GAA4028255.1"/>
    </source>
</evidence>
<dbReference type="Proteomes" id="UP001500456">
    <property type="component" value="Unassembled WGS sequence"/>
</dbReference>
<accession>A0ABP7TM14</accession>
<sequence length="83" mass="8765">MNSGASPPDSSGGDALRDSGTAQAQFCDAGSQMPPVSTEVSTEPCKQQVGKGSVSRRQVEHALERHHPPLDIQFQRDADCACP</sequence>
<feature type="compositionally biased region" description="Polar residues" evidence="1">
    <location>
        <begin position="34"/>
        <end position="45"/>
    </location>
</feature>
<protein>
    <submittedName>
        <fullName evidence="2">Uncharacterized protein</fullName>
    </submittedName>
</protein>
<feature type="compositionally biased region" description="Low complexity" evidence="1">
    <location>
        <begin position="1"/>
        <end position="14"/>
    </location>
</feature>
<reference evidence="3" key="1">
    <citation type="journal article" date="2019" name="Int. J. Syst. Evol. Microbiol.">
        <title>The Global Catalogue of Microorganisms (GCM) 10K type strain sequencing project: providing services to taxonomists for standard genome sequencing and annotation.</title>
        <authorList>
            <consortium name="The Broad Institute Genomics Platform"/>
            <consortium name="The Broad Institute Genome Sequencing Center for Infectious Disease"/>
            <person name="Wu L."/>
            <person name="Ma J."/>
        </authorList>
    </citation>
    <scope>NUCLEOTIDE SEQUENCE [LARGE SCALE GENOMIC DNA]</scope>
    <source>
        <strain evidence="3">JCM 16924</strain>
    </source>
</reference>
<evidence type="ECO:0000256" key="1">
    <source>
        <dbReference type="SAM" id="MobiDB-lite"/>
    </source>
</evidence>
<comment type="caution">
    <text evidence="2">The sequence shown here is derived from an EMBL/GenBank/DDBJ whole genome shotgun (WGS) entry which is preliminary data.</text>
</comment>
<dbReference type="EMBL" id="BAAAZX010000043">
    <property type="protein sequence ID" value="GAA4028255.1"/>
    <property type="molecule type" value="Genomic_DNA"/>
</dbReference>
<gene>
    <name evidence="2" type="ORF">GCM10022232_87660</name>
</gene>
<feature type="region of interest" description="Disordered" evidence="1">
    <location>
        <begin position="1"/>
        <end position="69"/>
    </location>
</feature>